<feature type="compositionally biased region" description="Low complexity" evidence="1">
    <location>
        <begin position="185"/>
        <end position="198"/>
    </location>
</feature>
<evidence type="ECO:0000313" key="2">
    <source>
        <dbReference type="EMBL" id="BBC35751.1"/>
    </source>
</evidence>
<reference evidence="2 3" key="2">
    <citation type="journal article" date="2023" name="ChemBioChem">
        <title>Acyltransferase Domain Exchange between Two Independent Type I Polyketide Synthases in the Same Producer Strain of Macrolide Antibiotics.</title>
        <authorList>
            <person name="Kudo F."/>
            <person name="Kishikawa K."/>
            <person name="Tsuboi K."/>
            <person name="Kido T."/>
            <person name="Usui T."/>
            <person name="Hashimoto J."/>
            <person name="Shin-Ya K."/>
            <person name="Miyanaga A."/>
            <person name="Eguchi T."/>
        </authorList>
    </citation>
    <scope>NUCLEOTIDE SEQUENCE [LARGE SCALE GENOMIC DNA]</scope>
    <source>
        <strain evidence="2 3">A-8890</strain>
    </source>
</reference>
<name>A0ABM7FGN9_9ACTN</name>
<evidence type="ECO:0000313" key="3">
    <source>
        <dbReference type="Proteomes" id="UP001321542"/>
    </source>
</evidence>
<feature type="region of interest" description="Disordered" evidence="1">
    <location>
        <begin position="223"/>
        <end position="254"/>
    </location>
</feature>
<feature type="compositionally biased region" description="Basic and acidic residues" evidence="1">
    <location>
        <begin position="7"/>
        <end position="20"/>
    </location>
</feature>
<organism evidence="2 3">
    <name type="scientific">Streptomyces graminofaciens</name>
    <dbReference type="NCBI Taxonomy" id="68212"/>
    <lineage>
        <taxon>Bacteria</taxon>
        <taxon>Bacillati</taxon>
        <taxon>Actinomycetota</taxon>
        <taxon>Actinomycetes</taxon>
        <taxon>Kitasatosporales</taxon>
        <taxon>Streptomycetaceae</taxon>
        <taxon>Streptomyces</taxon>
    </lineage>
</organism>
<protein>
    <submittedName>
        <fullName evidence="2">Uncharacterized protein</fullName>
    </submittedName>
</protein>
<feature type="region of interest" description="Disordered" evidence="1">
    <location>
        <begin position="177"/>
        <end position="208"/>
    </location>
</feature>
<evidence type="ECO:0000256" key="1">
    <source>
        <dbReference type="SAM" id="MobiDB-lite"/>
    </source>
</evidence>
<proteinExistence type="predicted"/>
<keyword evidence="3" id="KW-1185">Reference proteome</keyword>
<accession>A0ABM7FGN9</accession>
<gene>
    <name evidence="2" type="ORF">SGFS_070450</name>
</gene>
<reference evidence="2 3" key="1">
    <citation type="journal article" date="2010" name="ChemBioChem">
        <title>Cloning and characterization of the biosynthetic gene cluster of 16-membered macrolide antibiotic FD-891: involvement of a dual functional cytochrome P450 monooxygenase catalyzing epoxidation and hydroxylation.</title>
        <authorList>
            <person name="Kudo F."/>
            <person name="Motegi A."/>
            <person name="Mizoue K."/>
            <person name="Eguchi T."/>
        </authorList>
    </citation>
    <scope>NUCLEOTIDE SEQUENCE [LARGE SCALE GENOMIC DNA]</scope>
    <source>
        <strain evidence="2 3">A-8890</strain>
    </source>
</reference>
<dbReference type="EMBL" id="AP018448">
    <property type="protein sequence ID" value="BBC35751.1"/>
    <property type="molecule type" value="Genomic_DNA"/>
</dbReference>
<dbReference type="Proteomes" id="UP001321542">
    <property type="component" value="Chromosome"/>
</dbReference>
<sequence>MAVTGDKAGEKAGEKGRSGERAVILAEGSDRLPAQTAEDWVTYADHAVVVTAVDEAAVEPDTADPDDPAGAAGPVMREVTLRVDKVLWSAENPAHSAPSSFRWDAYGWHQDEDGGRVEMSGANEPRIEPGHTYVMALQWEPPRCPPGDEPIPGQWRGLGDESTIPYDGQVLGKGEFEGETRTAEAARSAESGASGVSALDTEPEGEPEYVVLRDEYSGRSAEELAGKLKSTEPVAAAEESGAPGAAALAAADCE</sequence>
<feature type="region of interest" description="Disordered" evidence="1">
    <location>
        <begin position="1"/>
        <end position="22"/>
    </location>
</feature>
<feature type="compositionally biased region" description="Low complexity" evidence="1">
    <location>
        <begin position="235"/>
        <end position="254"/>
    </location>
</feature>